<gene>
    <name evidence="5" type="ORF">GCM10010910_02130</name>
</gene>
<dbReference type="PROSITE" id="PS51257">
    <property type="entry name" value="PROKAR_LIPOPROTEIN"/>
    <property type="match status" value="1"/>
</dbReference>
<dbReference type="SUPFAM" id="SSF49503">
    <property type="entry name" value="Cupredoxins"/>
    <property type="match status" value="1"/>
</dbReference>
<dbReference type="InterPro" id="IPR028096">
    <property type="entry name" value="EfeO_Cupredoxin"/>
</dbReference>
<dbReference type="Pfam" id="PF13473">
    <property type="entry name" value="Cupredoxin_1"/>
    <property type="match status" value="1"/>
</dbReference>
<dbReference type="Gene3D" id="2.60.40.420">
    <property type="entry name" value="Cupredoxins - blue copper proteins"/>
    <property type="match status" value="1"/>
</dbReference>
<dbReference type="PANTHER" id="PTHR38439">
    <property type="entry name" value="AURACYANIN-B"/>
    <property type="match status" value="1"/>
</dbReference>
<evidence type="ECO:0000259" key="4">
    <source>
        <dbReference type="Pfam" id="PF13473"/>
    </source>
</evidence>
<dbReference type="RefSeq" id="WP_188699548.1">
    <property type="nucleotide sequence ID" value="NZ_BMMQ01000001.1"/>
</dbReference>
<feature type="chain" id="PRO_5045039946" description="EfeO-type cupredoxin-like domain-containing protein" evidence="3">
    <location>
        <begin position="26"/>
        <end position="119"/>
    </location>
</feature>
<reference evidence="6" key="1">
    <citation type="journal article" date="2019" name="Int. J. Syst. Evol. Microbiol.">
        <title>The Global Catalogue of Microorganisms (GCM) 10K type strain sequencing project: providing services to taxonomists for standard genome sequencing and annotation.</title>
        <authorList>
            <consortium name="The Broad Institute Genomics Platform"/>
            <consortium name="The Broad Institute Genome Sequencing Center for Infectious Disease"/>
            <person name="Wu L."/>
            <person name="Ma J."/>
        </authorList>
    </citation>
    <scope>NUCLEOTIDE SEQUENCE [LARGE SCALE GENOMIC DNA]</scope>
    <source>
        <strain evidence="6">CGMCC 4.7181</strain>
    </source>
</reference>
<keyword evidence="2" id="KW-0186">Copper</keyword>
<proteinExistence type="predicted"/>
<dbReference type="EMBL" id="BMMQ01000001">
    <property type="protein sequence ID" value="GGO59360.1"/>
    <property type="molecule type" value="Genomic_DNA"/>
</dbReference>
<organism evidence="5 6">
    <name type="scientific">Microbacterium nanhaiense</name>
    <dbReference type="NCBI Taxonomy" id="1301026"/>
    <lineage>
        <taxon>Bacteria</taxon>
        <taxon>Bacillati</taxon>
        <taxon>Actinomycetota</taxon>
        <taxon>Actinomycetes</taxon>
        <taxon>Micrococcales</taxon>
        <taxon>Microbacteriaceae</taxon>
        <taxon>Microbacterium</taxon>
    </lineage>
</organism>
<feature type="domain" description="EfeO-type cupredoxin-like" evidence="4">
    <location>
        <begin position="20"/>
        <end position="118"/>
    </location>
</feature>
<dbReference type="Proteomes" id="UP000638043">
    <property type="component" value="Unassembled WGS sequence"/>
</dbReference>
<accession>A0ABQ2MXP2</accession>
<evidence type="ECO:0000313" key="6">
    <source>
        <dbReference type="Proteomes" id="UP000638043"/>
    </source>
</evidence>
<name>A0ABQ2MXP2_9MICO</name>
<keyword evidence="3" id="KW-0732">Signal</keyword>
<feature type="signal peptide" evidence="3">
    <location>
        <begin position="1"/>
        <end position="25"/>
    </location>
</feature>
<evidence type="ECO:0000256" key="2">
    <source>
        <dbReference type="ARBA" id="ARBA00023008"/>
    </source>
</evidence>
<comment type="caution">
    <text evidence="5">The sequence shown here is derived from an EMBL/GenBank/DDBJ whole genome shotgun (WGS) entry which is preliminary data.</text>
</comment>
<protein>
    <recommendedName>
        <fullName evidence="4">EfeO-type cupredoxin-like domain-containing protein</fullName>
    </recommendedName>
</protein>
<evidence type="ECO:0000256" key="3">
    <source>
        <dbReference type="SAM" id="SignalP"/>
    </source>
</evidence>
<sequence>MKKRILALVLLTGAVASGCSSSPEAEPTGHTTTVTVQVQGMTFSPSEITVPRGDELVVEFENTGTELHDLTFGNGAASERINPGQSETIEVGVVGEDMEFWCSVSNHRAMGMQGTLTVE</sequence>
<evidence type="ECO:0000313" key="5">
    <source>
        <dbReference type="EMBL" id="GGO59360.1"/>
    </source>
</evidence>
<dbReference type="InterPro" id="IPR008972">
    <property type="entry name" value="Cupredoxin"/>
</dbReference>
<dbReference type="PANTHER" id="PTHR38439:SF3">
    <property type="entry name" value="COPPER-RESISTANT CUPROPROTEIN COPI"/>
    <property type="match status" value="1"/>
</dbReference>
<evidence type="ECO:0000256" key="1">
    <source>
        <dbReference type="ARBA" id="ARBA00022723"/>
    </source>
</evidence>
<dbReference type="InterPro" id="IPR050845">
    <property type="entry name" value="Cu-binding_ET"/>
</dbReference>
<keyword evidence="1" id="KW-0479">Metal-binding</keyword>
<keyword evidence="6" id="KW-1185">Reference proteome</keyword>